<protein>
    <recommendedName>
        <fullName evidence="4">DUF4913 domain-containing protein</fullName>
    </recommendedName>
</protein>
<evidence type="ECO:0000256" key="1">
    <source>
        <dbReference type="SAM" id="MobiDB-lite"/>
    </source>
</evidence>
<dbReference type="AlphaFoldDB" id="A0A7M4DJH3"/>
<evidence type="ECO:0000313" key="3">
    <source>
        <dbReference type="Proteomes" id="UP000419743"/>
    </source>
</evidence>
<feature type="region of interest" description="Disordered" evidence="1">
    <location>
        <begin position="170"/>
        <end position="192"/>
    </location>
</feature>
<comment type="caution">
    <text evidence="2">The sequence shown here is derived from an EMBL/GenBank/DDBJ whole genome shotgun (WGS) entry which is preliminary data.</text>
</comment>
<gene>
    <name evidence="2" type="ORF">HALOF300_02280</name>
</gene>
<name>A0A7M4DJH3_9MICO</name>
<organism evidence="2 3">
    <name type="scientific">Occultella aeris</name>
    <dbReference type="NCBI Taxonomy" id="2761496"/>
    <lineage>
        <taxon>Bacteria</taxon>
        <taxon>Bacillati</taxon>
        <taxon>Actinomycetota</taxon>
        <taxon>Actinomycetes</taxon>
        <taxon>Micrococcales</taxon>
        <taxon>Ruaniaceae</taxon>
        <taxon>Occultella</taxon>
    </lineage>
</organism>
<sequence>MSGPGDPWQQGAPLEAIWGEDLPDADEREILAAPVRVPAPFWWARSTRLMREEALAFTITFTEWVIAVWRWDRKLLPACWVRHPDIVVEMSALAMAYTSLHSKDNPGGPVQWLLYLDYQRRRLADNNSAAGCASRGYHELIGQSGQATADRLRSYGEGDESMPELPQRVGRWTWPHTHPENELSETETGGRR</sequence>
<dbReference type="RefSeq" id="WP_156741042.1">
    <property type="nucleotide sequence ID" value="NZ_CACRYJ010000031.1"/>
</dbReference>
<keyword evidence="3" id="KW-1185">Reference proteome</keyword>
<evidence type="ECO:0000313" key="2">
    <source>
        <dbReference type="EMBL" id="VZO37187.1"/>
    </source>
</evidence>
<accession>A0A7M4DJH3</accession>
<dbReference type="Proteomes" id="UP000419743">
    <property type="component" value="Unassembled WGS sequence"/>
</dbReference>
<dbReference type="EMBL" id="CACRYJ010000031">
    <property type="protein sequence ID" value="VZO37187.1"/>
    <property type="molecule type" value="Genomic_DNA"/>
</dbReference>
<reference evidence="2 3" key="1">
    <citation type="submission" date="2019-11" db="EMBL/GenBank/DDBJ databases">
        <authorList>
            <person name="Criscuolo A."/>
        </authorList>
    </citation>
    <scope>NUCLEOTIDE SEQUENCE [LARGE SCALE GENOMIC DNA]</scope>
    <source>
        <strain evidence="2">CIP111667</strain>
    </source>
</reference>
<evidence type="ECO:0008006" key="4">
    <source>
        <dbReference type="Google" id="ProtNLM"/>
    </source>
</evidence>
<proteinExistence type="predicted"/>